<dbReference type="AlphaFoldDB" id="S3DMA1"/>
<dbReference type="OrthoDB" id="3513892at2759"/>
<organism evidence="3 4">
    <name type="scientific">Glarea lozoyensis (strain ATCC 20868 / MF5171)</name>
    <dbReference type="NCBI Taxonomy" id="1116229"/>
    <lineage>
        <taxon>Eukaryota</taxon>
        <taxon>Fungi</taxon>
        <taxon>Dikarya</taxon>
        <taxon>Ascomycota</taxon>
        <taxon>Pezizomycotina</taxon>
        <taxon>Leotiomycetes</taxon>
        <taxon>Helotiales</taxon>
        <taxon>Helotiaceae</taxon>
        <taxon>Glarea</taxon>
    </lineage>
</organism>
<dbReference type="InterPro" id="IPR045518">
    <property type="entry name" value="2EXR"/>
</dbReference>
<feature type="compositionally biased region" description="Acidic residues" evidence="1">
    <location>
        <begin position="167"/>
        <end position="178"/>
    </location>
</feature>
<accession>S3DMA1</accession>
<feature type="compositionally biased region" description="Polar residues" evidence="1">
    <location>
        <begin position="1"/>
        <end position="16"/>
    </location>
</feature>
<evidence type="ECO:0000313" key="3">
    <source>
        <dbReference type="EMBL" id="EPE33211.1"/>
    </source>
</evidence>
<keyword evidence="4" id="KW-1185">Reference proteome</keyword>
<feature type="compositionally biased region" description="Basic and acidic residues" evidence="1">
    <location>
        <begin position="55"/>
        <end position="70"/>
    </location>
</feature>
<dbReference type="GeneID" id="19465277"/>
<dbReference type="Pfam" id="PF20150">
    <property type="entry name" value="2EXR"/>
    <property type="match status" value="1"/>
</dbReference>
<sequence>MAVSRSNPTGPRSTNNHRSDEEEGKHDKPATAACPPESPSNLFSSTPSSNTKPTNEGRRPHNKLTIKEVTETPNCPFRNPFFGGRLSNLTPLKLSKTTSDSGGQSLRNHESGGRRNDSTTVEGKIEQDVGNQGHTQDTDLEDNQIKPPPAPRPQYATLPEIPVSAEFESEYESEDDDEQLAKMKQAHDALLTLSADESMPSSHIEPKFNEDVLPQDVMNAINKLTEIPWSRPSTGSTDTAGDDETMEVTSEDNSRRTWYESGRDERARFSTVPEDIVLFGRFTKLPEHIRQKIWSLSYSRRLVEVLEQDGEFIARRLHKNKIINLAVCQESRSQALIDYPLSFSVDSDPPLIRFNFDLDTLFLGVGLQNNESYKFFRAKCDAKDLARLKNLAVDAALTWGRNMWHDPGKQHTRYGNGLCGLLKNIYPNLQIHIVVYTGYTDPIPWWAQESWFPLLPCKADHRYAQTDARTVYQFYAENWNDIDHYTSLFRLSTRRTPLLRYGGVPPIVKWEPALKRWKVPYVYVIGIPDRSIYGKAEHVCLEEMIMDKVIDNIFD</sequence>
<feature type="compositionally biased region" description="Polar residues" evidence="1">
    <location>
        <begin position="87"/>
        <end position="106"/>
    </location>
</feature>
<feature type="domain" description="2EXR" evidence="2">
    <location>
        <begin position="279"/>
        <end position="361"/>
    </location>
</feature>
<reference evidence="3 4" key="1">
    <citation type="journal article" date="2013" name="BMC Genomics">
        <title>Genomics-driven discovery of the pneumocandin biosynthetic gene cluster in the fungus Glarea lozoyensis.</title>
        <authorList>
            <person name="Chen L."/>
            <person name="Yue Q."/>
            <person name="Zhang X."/>
            <person name="Xiang M."/>
            <person name="Wang C."/>
            <person name="Li S."/>
            <person name="Che Y."/>
            <person name="Ortiz-Lopez F.J."/>
            <person name="Bills G.F."/>
            <person name="Liu X."/>
            <person name="An Z."/>
        </authorList>
    </citation>
    <scope>NUCLEOTIDE SEQUENCE [LARGE SCALE GENOMIC DNA]</scope>
    <source>
        <strain evidence="4">ATCC 20868 / MF5171</strain>
    </source>
</reference>
<evidence type="ECO:0000313" key="4">
    <source>
        <dbReference type="Proteomes" id="UP000016922"/>
    </source>
</evidence>
<gene>
    <name evidence="3" type="ORF">GLAREA_06223</name>
</gene>
<name>S3DMA1_GLAL2</name>
<feature type="compositionally biased region" description="Low complexity" evidence="1">
    <location>
        <begin position="39"/>
        <end position="54"/>
    </location>
</feature>
<proteinExistence type="predicted"/>
<protein>
    <recommendedName>
        <fullName evidence="2">2EXR domain-containing protein</fullName>
    </recommendedName>
</protein>
<feature type="compositionally biased region" description="Basic and acidic residues" evidence="1">
    <location>
        <begin position="17"/>
        <end position="29"/>
    </location>
</feature>
<dbReference type="KEGG" id="glz:GLAREA_06223"/>
<dbReference type="RefSeq" id="XP_008079828.1">
    <property type="nucleotide sequence ID" value="XM_008081637.1"/>
</dbReference>
<feature type="region of interest" description="Disordered" evidence="1">
    <location>
        <begin position="228"/>
        <end position="259"/>
    </location>
</feature>
<feature type="compositionally biased region" description="Acidic residues" evidence="1">
    <location>
        <begin position="240"/>
        <end position="250"/>
    </location>
</feature>
<evidence type="ECO:0000256" key="1">
    <source>
        <dbReference type="SAM" id="MobiDB-lite"/>
    </source>
</evidence>
<evidence type="ECO:0000259" key="2">
    <source>
        <dbReference type="Pfam" id="PF20150"/>
    </source>
</evidence>
<dbReference type="EMBL" id="KE145358">
    <property type="protein sequence ID" value="EPE33211.1"/>
    <property type="molecule type" value="Genomic_DNA"/>
</dbReference>
<feature type="compositionally biased region" description="Basic and acidic residues" evidence="1">
    <location>
        <begin position="107"/>
        <end position="127"/>
    </location>
</feature>
<feature type="region of interest" description="Disordered" evidence="1">
    <location>
        <begin position="1"/>
        <end position="180"/>
    </location>
</feature>
<dbReference type="HOGENOM" id="CLU_490938_0_0_1"/>
<dbReference type="Proteomes" id="UP000016922">
    <property type="component" value="Unassembled WGS sequence"/>
</dbReference>